<evidence type="ECO:0000313" key="5">
    <source>
        <dbReference type="Proteomes" id="UP000006565"/>
    </source>
</evidence>
<name>E1RJR7_METP4</name>
<dbReference type="PANTHER" id="PTHR30255">
    <property type="entry name" value="SINGLE-STRANDED-DNA-SPECIFIC EXONUCLEASE RECJ"/>
    <property type="match status" value="1"/>
</dbReference>
<dbReference type="GO" id="GO:0004527">
    <property type="term" value="F:exonuclease activity"/>
    <property type="evidence" value="ECO:0007669"/>
    <property type="project" value="UniProtKB-KW"/>
</dbReference>
<dbReference type="InterPro" id="IPR051673">
    <property type="entry name" value="SSDNA_exonuclease_RecJ"/>
</dbReference>
<dbReference type="STRING" id="679926.Mpet_0947"/>
<dbReference type="KEGG" id="mpi:Mpet_0947"/>
<dbReference type="Pfam" id="PF02272">
    <property type="entry name" value="DHHA1"/>
    <property type="match status" value="1"/>
</dbReference>
<gene>
    <name evidence="4" type="ordered locus">Mpet_0947</name>
</gene>
<keyword evidence="5" id="KW-1185">Reference proteome</keyword>
<dbReference type="InterPro" id="IPR048515">
    <property type="entry name" value="DHH_CID"/>
</dbReference>
<dbReference type="GeneID" id="9743407"/>
<accession>E1RJR7</accession>
<evidence type="ECO:0000259" key="2">
    <source>
        <dbReference type="Pfam" id="PF02272"/>
    </source>
</evidence>
<protein>
    <submittedName>
        <fullName evidence="4">Phosphoesterase RecJ domain protein</fullName>
    </submittedName>
</protein>
<dbReference type="PANTHER" id="PTHR30255:SF3">
    <property type="entry name" value="SINGLE-STRANDED-DNA-SPECIFIC EXONUCLEASE RECJ"/>
    <property type="match status" value="1"/>
</dbReference>
<evidence type="ECO:0000259" key="1">
    <source>
        <dbReference type="Pfam" id="PF01368"/>
    </source>
</evidence>
<dbReference type="InterPro" id="IPR038763">
    <property type="entry name" value="DHH_sf"/>
</dbReference>
<dbReference type="EMBL" id="CP002117">
    <property type="protein sequence ID" value="ADN35714.1"/>
    <property type="molecule type" value="Genomic_DNA"/>
</dbReference>
<dbReference type="RefSeq" id="WP_013328892.1">
    <property type="nucleotide sequence ID" value="NC_014507.1"/>
</dbReference>
<dbReference type="AlphaFoldDB" id="E1RJR7"/>
<dbReference type="InterPro" id="IPR001667">
    <property type="entry name" value="DDH_dom"/>
</dbReference>
<reference evidence="4 5" key="1">
    <citation type="journal article" date="2010" name="Stand. Genomic Sci.">
        <title>Complete genome sequence of Methanoplanus petrolearius type strain (SEBR 4847).</title>
        <authorList>
            <person name="Brambilla E."/>
            <person name="Djao O.D."/>
            <person name="Daligault H."/>
            <person name="Lapidus A."/>
            <person name="Lucas S."/>
            <person name="Hammon N."/>
            <person name="Nolan M."/>
            <person name="Tice H."/>
            <person name="Cheng J.F."/>
            <person name="Han C."/>
            <person name="Tapia R."/>
            <person name="Goodwin L."/>
            <person name="Pitluck S."/>
            <person name="Liolios K."/>
            <person name="Ivanova N."/>
            <person name="Mavromatis K."/>
            <person name="Mikhailova N."/>
            <person name="Pati A."/>
            <person name="Chen A."/>
            <person name="Palaniappan K."/>
            <person name="Land M."/>
            <person name="Hauser L."/>
            <person name="Chang Y.J."/>
            <person name="Jeffries C.D."/>
            <person name="Rohde M."/>
            <person name="Spring S."/>
            <person name="Sikorski J."/>
            <person name="Goker M."/>
            <person name="Woyke T."/>
            <person name="Bristow J."/>
            <person name="Eisen J.A."/>
            <person name="Markowitz V."/>
            <person name="Hugenholtz P."/>
            <person name="Kyrpides N.C."/>
            <person name="Klenk H.P."/>
        </authorList>
    </citation>
    <scope>NUCLEOTIDE SEQUENCE [LARGE SCALE GENOMIC DNA]</scope>
    <source>
        <strain evidence="5">DSM 11571 / OCM 486 / SEBR 4847</strain>
    </source>
</reference>
<dbReference type="Pfam" id="PF21763">
    <property type="entry name" value="DHH_CID"/>
    <property type="match status" value="1"/>
</dbReference>
<proteinExistence type="predicted"/>
<organism evidence="4 5">
    <name type="scientific">Methanolacinia petrolearia (strain DSM 11571 / OCM 486 / SEBR 4847)</name>
    <name type="common">Methanoplanus petrolearius</name>
    <dbReference type="NCBI Taxonomy" id="679926"/>
    <lineage>
        <taxon>Archaea</taxon>
        <taxon>Methanobacteriati</taxon>
        <taxon>Methanobacteriota</taxon>
        <taxon>Stenosarchaea group</taxon>
        <taxon>Methanomicrobia</taxon>
        <taxon>Methanomicrobiales</taxon>
        <taxon>Methanomicrobiaceae</taxon>
        <taxon>Methanolacinia</taxon>
    </lineage>
</organism>
<evidence type="ECO:0000259" key="3">
    <source>
        <dbReference type="Pfam" id="PF21763"/>
    </source>
</evidence>
<dbReference type="GO" id="GO:0003676">
    <property type="term" value="F:nucleic acid binding"/>
    <property type="evidence" value="ECO:0007669"/>
    <property type="project" value="InterPro"/>
</dbReference>
<dbReference type="InterPro" id="IPR003156">
    <property type="entry name" value="DHHA1_dom"/>
</dbReference>
<dbReference type="Proteomes" id="UP000006565">
    <property type="component" value="Chromosome"/>
</dbReference>
<dbReference type="Gene3D" id="3.10.310.30">
    <property type="match status" value="1"/>
</dbReference>
<evidence type="ECO:0000313" key="4">
    <source>
        <dbReference type="EMBL" id="ADN35714.1"/>
    </source>
</evidence>
<sequence>MSLDKDISAVAGIIHDSKKVTIISHIDADGITSEAIMRQAVARAGIEVRSVFVRQLEPITMKHVPDDDSLKLFIDLGAGQQNLLEERGLSDREVVIIDHHVTQDVDTQYIQANGLPYGHEKLSAAGVGYLVAREIDDVNIDLAKLAVIGNVGDMMARENCGLIGPARKIADDGAEFGNVEIVKDDLNCYGISTRPLHILLSFADDPHIPGISNRPGEAQNMLTYEAGIQLHKPNGKWKVWEDLDEDERKSIMGRLALKLHSAGEPLERLRGEHYIFPDERKYTPLRNASEYATMLNACGRWVKPYTGSAVCCGDRGEEYREAEHMLRHHRKIIREMMEYILDKGVTEYSNLQYIHVGSRFPDTIVGIGAGMALSKLNRRLPIMVLCYLSDDPELVKVSMRTNETMVQAGVDLQAALLEASEKLGGAGGGHKIAAGAYIPKESEEGFAESVNRILRQQLA</sequence>
<dbReference type="OrthoDB" id="36101at2157"/>
<dbReference type="eggNOG" id="arCOG00427">
    <property type="taxonomic scope" value="Archaea"/>
</dbReference>
<dbReference type="Pfam" id="PF01368">
    <property type="entry name" value="DHH"/>
    <property type="match status" value="1"/>
</dbReference>
<dbReference type="SUPFAM" id="SSF64182">
    <property type="entry name" value="DHH phosphoesterases"/>
    <property type="match status" value="1"/>
</dbReference>
<dbReference type="HOGENOM" id="CLU_042622_0_0_2"/>
<dbReference type="Gene3D" id="3.90.1640.30">
    <property type="match status" value="1"/>
</dbReference>
<feature type="domain" description="DDH" evidence="1">
    <location>
        <begin position="19"/>
        <end position="149"/>
    </location>
</feature>
<feature type="domain" description="DHH-CID" evidence="3">
    <location>
        <begin position="189"/>
        <end position="267"/>
    </location>
</feature>
<feature type="domain" description="DHHA1" evidence="2">
    <location>
        <begin position="358"/>
        <end position="455"/>
    </location>
</feature>